<dbReference type="InterPro" id="IPR036390">
    <property type="entry name" value="WH_DNA-bd_sf"/>
</dbReference>
<dbReference type="EMBL" id="CP002779">
    <property type="protein sequence ID" value="AEH24880.1"/>
    <property type="molecule type" value="Genomic_DNA"/>
</dbReference>
<dbReference type="InterPro" id="IPR000835">
    <property type="entry name" value="HTH_MarR-typ"/>
</dbReference>
<evidence type="ECO:0000313" key="3">
    <source>
        <dbReference type="EMBL" id="AEH24880.1"/>
    </source>
</evidence>
<dbReference type="eggNOG" id="arCOG00374">
    <property type="taxonomic scope" value="Archaea"/>
</dbReference>
<dbReference type="KEGG" id="pya:PYCH_12020"/>
<keyword evidence="1" id="KW-0472">Membrane</keyword>
<dbReference type="GO" id="GO:0003700">
    <property type="term" value="F:DNA-binding transcription factor activity"/>
    <property type="evidence" value="ECO:0007669"/>
    <property type="project" value="InterPro"/>
</dbReference>
<name>F8AF35_PYRYC</name>
<dbReference type="HOGENOM" id="CLU_079811_0_0_2"/>
<protein>
    <submittedName>
        <fullName evidence="3">Sugar-specific transcriptional regulator TrmB family</fullName>
    </submittedName>
</protein>
<keyword evidence="4" id="KW-1185">Reference proteome</keyword>
<dbReference type="Proteomes" id="UP000008386">
    <property type="component" value="Chromosome"/>
</dbReference>
<dbReference type="OrthoDB" id="28494at2157"/>
<proteinExistence type="predicted"/>
<organism evidence="3 4">
    <name type="scientific">Pyrococcus yayanosii (strain CH1 / JCM 16557)</name>
    <dbReference type="NCBI Taxonomy" id="529709"/>
    <lineage>
        <taxon>Archaea</taxon>
        <taxon>Methanobacteriati</taxon>
        <taxon>Methanobacteriota</taxon>
        <taxon>Thermococci</taxon>
        <taxon>Thermococcales</taxon>
        <taxon>Thermococcaceae</taxon>
        <taxon>Pyrococcus</taxon>
    </lineage>
</organism>
<evidence type="ECO:0000256" key="1">
    <source>
        <dbReference type="SAM" id="Phobius"/>
    </source>
</evidence>
<accession>F8AF35</accession>
<evidence type="ECO:0000313" key="4">
    <source>
        <dbReference type="Proteomes" id="UP000008386"/>
    </source>
</evidence>
<dbReference type="InterPro" id="IPR036388">
    <property type="entry name" value="WH-like_DNA-bd_sf"/>
</dbReference>
<evidence type="ECO:0000259" key="2">
    <source>
        <dbReference type="Pfam" id="PF12802"/>
    </source>
</evidence>
<dbReference type="AlphaFoldDB" id="F8AF35"/>
<dbReference type="STRING" id="529709.PYCH_12020"/>
<keyword evidence="1" id="KW-0812">Transmembrane</keyword>
<dbReference type="GeneID" id="10837775"/>
<dbReference type="RefSeq" id="WP_013905936.1">
    <property type="nucleotide sequence ID" value="NC_015680.1"/>
</dbReference>
<feature type="transmembrane region" description="Helical" evidence="1">
    <location>
        <begin position="171"/>
        <end position="194"/>
    </location>
</feature>
<feature type="domain" description="HTH marR-type" evidence="2">
    <location>
        <begin position="220"/>
        <end position="265"/>
    </location>
</feature>
<dbReference type="SUPFAM" id="SSF46785">
    <property type="entry name" value="Winged helix' DNA-binding domain"/>
    <property type="match status" value="1"/>
</dbReference>
<reference evidence="3 4" key="1">
    <citation type="journal article" date="2011" name="J. Bacteriol.">
        <title>Complete genome sequence of the obligate piezophilic hyperthermophilic archaeon Pyrococcus yayanosii CH1.</title>
        <authorList>
            <person name="Jun X."/>
            <person name="Lupeng L."/>
            <person name="Minjuan X."/>
            <person name="Oger P."/>
            <person name="Fengping W."/>
            <person name="Jebbar M."/>
            <person name="Xiang X."/>
        </authorList>
    </citation>
    <scope>NUCLEOTIDE SEQUENCE [LARGE SCALE GENOMIC DNA]</scope>
    <source>
        <strain evidence="4">CH1 / JCM 16557</strain>
    </source>
</reference>
<keyword evidence="1" id="KW-1133">Transmembrane helix</keyword>
<dbReference type="Gene3D" id="1.10.10.10">
    <property type="entry name" value="Winged helix-like DNA-binding domain superfamily/Winged helix DNA-binding domain"/>
    <property type="match status" value="1"/>
</dbReference>
<dbReference type="Pfam" id="PF12802">
    <property type="entry name" value="MarR_2"/>
    <property type="match status" value="1"/>
</dbReference>
<sequence length="287" mass="32382">MKKGVLLFLLLIFLTPVQAYSLKSVTITVYRDGYANIYEVIVPSPGESRIEVPLPVENFTGLSVLVDGKETSYILNGSRIVVYTWNASRVEVMYYTPDITSKAGAKWAVRVSFEAPVTVILPERSVIVGLSGIPMKIENNSITMPPGNQTIYYLLEFQKPSQPAPIENKSMSWQLILAVLVVVTFGAIFSLKFLRGEGKSNKARLKSLDELVKAFNLNEDEKRALMFIYDHGGKVRQADVRNALGIPRTTAWRMFKRLEKMGLVKISKVNNENWVELNFEITKENQQ</sequence>
<gene>
    <name evidence="3" type="ordered locus">PYCH_12020</name>
</gene>